<keyword evidence="2" id="KW-1185">Reference proteome</keyword>
<dbReference type="RefSeq" id="WP_040498508.1">
    <property type="nucleotide sequence ID" value="NZ_CABKOI010000020.1"/>
</dbReference>
<dbReference type="EMBL" id="MBPK01000011">
    <property type="protein sequence ID" value="PKT81926.1"/>
    <property type="molecule type" value="Genomic_DNA"/>
</dbReference>
<dbReference type="STRING" id="556267.HWAG_00768"/>
<protein>
    <recommendedName>
        <fullName evidence="3">Autotransporter</fullName>
    </recommendedName>
</protein>
<comment type="caution">
    <text evidence="1">The sequence shown here is derived from an EMBL/GenBank/DDBJ whole genome shotgun (WGS) entry which is preliminary data.</text>
</comment>
<evidence type="ECO:0000313" key="2">
    <source>
        <dbReference type="Proteomes" id="UP000233350"/>
    </source>
</evidence>
<dbReference type="Proteomes" id="UP000233350">
    <property type="component" value="Unassembled WGS sequence"/>
</dbReference>
<dbReference type="GeneID" id="97290010"/>
<accession>A0A2N3PKK6</accession>
<name>A0A2N3PKK6_9HELI</name>
<evidence type="ECO:0008006" key="3">
    <source>
        <dbReference type="Google" id="ProtNLM"/>
    </source>
</evidence>
<gene>
    <name evidence="1" type="ORF">BCM31_01725</name>
</gene>
<organism evidence="1 2">
    <name type="scientific">Helicobacter winghamensis</name>
    <dbReference type="NCBI Taxonomy" id="157268"/>
    <lineage>
        <taxon>Bacteria</taxon>
        <taxon>Pseudomonadati</taxon>
        <taxon>Campylobacterota</taxon>
        <taxon>Epsilonproteobacteria</taxon>
        <taxon>Campylobacterales</taxon>
        <taxon>Helicobacteraceae</taxon>
        <taxon>Helicobacter</taxon>
    </lineage>
</organism>
<proteinExistence type="predicted"/>
<reference evidence="1 2" key="1">
    <citation type="submission" date="2016-07" db="EMBL/GenBank/DDBJ databases">
        <title>Detection of Helicobacter winghamensis from caecal content of red fox (Vulpes vulpes).</title>
        <authorList>
            <person name="Zanoni R.G."/>
            <person name="Florio D."/>
            <person name="Caffara M."/>
            <person name="Renzi M."/>
            <person name="Parisi A."/>
            <person name="Pasquali F."/>
            <person name="Manfreda G."/>
        </authorList>
    </citation>
    <scope>NUCLEOTIDE SEQUENCE [LARGE SCALE GENOMIC DNA]</scope>
    <source>
        <strain evidence="1 2">295_13</strain>
    </source>
</reference>
<sequence>MNFVGNNSKILISEIQNSGTISATATNSNDGIHLGKNVEAEMIYNAKAGKISGKFAIWMADNANLKEFINEGEIKGYDCGIVVAGKSTINLLGNTGTIEGEGKAGIQIQGDTKINILKSSGKISGKDNGILIEAAGNGKRRGVSWVSLN</sequence>
<evidence type="ECO:0000313" key="1">
    <source>
        <dbReference type="EMBL" id="PKT81926.1"/>
    </source>
</evidence>
<dbReference type="AlphaFoldDB" id="A0A2N3PKK6"/>